<keyword evidence="4" id="KW-1185">Reference proteome</keyword>
<protein>
    <recommendedName>
        <fullName evidence="2">AB hydrolase-1 domain-containing protein</fullName>
    </recommendedName>
</protein>
<feature type="compositionally biased region" description="Pro residues" evidence="1">
    <location>
        <begin position="255"/>
        <end position="271"/>
    </location>
</feature>
<gene>
    <name evidence="3" type="ORF">M422DRAFT_778325</name>
</gene>
<reference evidence="3 4" key="1">
    <citation type="submission" date="2014-06" db="EMBL/GenBank/DDBJ databases">
        <title>Evolutionary Origins and Diversification of the Mycorrhizal Mutualists.</title>
        <authorList>
            <consortium name="DOE Joint Genome Institute"/>
            <consortium name="Mycorrhizal Genomics Consortium"/>
            <person name="Kohler A."/>
            <person name="Kuo A."/>
            <person name="Nagy L.G."/>
            <person name="Floudas D."/>
            <person name="Copeland A."/>
            <person name="Barry K.W."/>
            <person name="Cichocki N."/>
            <person name="Veneault-Fourrey C."/>
            <person name="LaButti K."/>
            <person name="Lindquist E.A."/>
            <person name="Lipzen A."/>
            <person name="Lundell T."/>
            <person name="Morin E."/>
            <person name="Murat C."/>
            <person name="Riley R."/>
            <person name="Ohm R."/>
            <person name="Sun H."/>
            <person name="Tunlid A."/>
            <person name="Henrissat B."/>
            <person name="Grigoriev I.V."/>
            <person name="Hibbett D.S."/>
            <person name="Martin F."/>
        </authorList>
    </citation>
    <scope>NUCLEOTIDE SEQUENCE [LARGE SCALE GENOMIC DNA]</scope>
    <source>
        <strain evidence="3 4">SS14</strain>
    </source>
</reference>
<sequence>MNYPAILHIVYIHGFQGDHTSFQSFPTDLHGALQPLLSPHITLKSTIYPTYASKKPISHAVKIFIQWMDTLSAGPVVLCGHSMGGLLAADVALRSTRVVGLLACDVPYLGMHPHVVISGLASLAPKKPKTDNSPKGHRNPGVQDPSLLTEKEMNDERHVQVVQHVPETGDIFTVIQSIHTSDPNIMIGTDPDVREHAPSPSPSPTFSTTSIRSPLSPPLPPRPQRLSGNSISSMSSGDVPIPMLATPSSSSSSLAPPPLPPRPSSCPPLPHSGPAYPSPSSTHVASPAQSTTSLITLDALSRTLELLRIPEPLISFLRANDRKVLAIDRAESFLKDILDYMEFGICMFDPNGLTKRYMKLEKWNGQWMAWWTVVIPKKDAEKKIHVEKGAALGALVKATSPGLAIGVPPLEIRHATSPKHADDEKEDKPRHFVVTPHKKDKWEQVEIHAAKDEVEAHTGLFRKDLNVGYDSFVRRVAEVVKGWTDKM</sequence>
<feature type="compositionally biased region" description="Polar residues" evidence="1">
    <location>
        <begin position="278"/>
        <end position="287"/>
    </location>
</feature>
<organism evidence="3 4">
    <name type="scientific">Sphaerobolus stellatus (strain SS14)</name>
    <dbReference type="NCBI Taxonomy" id="990650"/>
    <lineage>
        <taxon>Eukaryota</taxon>
        <taxon>Fungi</taxon>
        <taxon>Dikarya</taxon>
        <taxon>Basidiomycota</taxon>
        <taxon>Agaricomycotina</taxon>
        <taxon>Agaricomycetes</taxon>
        <taxon>Phallomycetidae</taxon>
        <taxon>Geastrales</taxon>
        <taxon>Sphaerobolaceae</taxon>
        <taxon>Sphaerobolus</taxon>
    </lineage>
</organism>
<dbReference type="InterPro" id="IPR029058">
    <property type="entry name" value="AB_hydrolase_fold"/>
</dbReference>
<feature type="compositionally biased region" description="Low complexity" evidence="1">
    <location>
        <begin position="204"/>
        <end position="214"/>
    </location>
</feature>
<feature type="domain" description="AB hydrolase-1" evidence="2">
    <location>
        <begin position="9"/>
        <end position="196"/>
    </location>
</feature>
<evidence type="ECO:0000313" key="4">
    <source>
        <dbReference type="Proteomes" id="UP000054279"/>
    </source>
</evidence>
<dbReference type="Gene3D" id="3.40.50.1820">
    <property type="entry name" value="alpha/beta hydrolase"/>
    <property type="match status" value="1"/>
</dbReference>
<feature type="region of interest" description="Disordered" evidence="1">
    <location>
        <begin position="182"/>
        <end position="287"/>
    </location>
</feature>
<dbReference type="InterPro" id="IPR000073">
    <property type="entry name" value="AB_hydrolase_1"/>
</dbReference>
<dbReference type="HOGENOM" id="CLU_026391_0_0_1"/>
<evidence type="ECO:0000256" key="1">
    <source>
        <dbReference type="SAM" id="MobiDB-lite"/>
    </source>
</evidence>
<proteinExistence type="predicted"/>
<dbReference type="Pfam" id="PF12697">
    <property type="entry name" value="Abhydrolase_6"/>
    <property type="match status" value="1"/>
</dbReference>
<feature type="compositionally biased region" description="Low complexity" evidence="1">
    <location>
        <begin position="224"/>
        <end position="236"/>
    </location>
</feature>
<dbReference type="AlphaFoldDB" id="A0A0C9W417"/>
<feature type="region of interest" description="Disordered" evidence="1">
    <location>
        <begin position="125"/>
        <end position="146"/>
    </location>
</feature>
<evidence type="ECO:0000313" key="3">
    <source>
        <dbReference type="EMBL" id="KIJ46932.1"/>
    </source>
</evidence>
<dbReference type="SUPFAM" id="SSF53474">
    <property type="entry name" value="alpha/beta-Hydrolases"/>
    <property type="match status" value="1"/>
</dbReference>
<dbReference type="PANTHER" id="PTHR47842">
    <property type="entry name" value="EXPRESSED PROTEIN"/>
    <property type="match status" value="1"/>
</dbReference>
<name>A0A0C9W417_SPHS4</name>
<accession>A0A0C9W417</accession>
<dbReference type="OrthoDB" id="3248508at2759"/>
<dbReference type="Proteomes" id="UP000054279">
    <property type="component" value="Unassembled WGS sequence"/>
</dbReference>
<dbReference type="EMBL" id="KN837105">
    <property type="protein sequence ID" value="KIJ46932.1"/>
    <property type="molecule type" value="Genomic_DNA"/>
</dbReference>
<dbReference type="PANTHER" id="PTHR47842:SF3">
    <property type="entry name" value="DUF676 DOMAIN-CONTAINING PROTEIN"/>
    <property type="match status" value="1"/>
</dbReference>
<evidence type="ECO:0000259" key="2">
    <source>
        <dbReference type="Pfam" id="PF12697"/>
    </source>
</evidence>